<dbReference type="Gene3D" id="3.40.1190.20">
    <property type="match status" value="1"/>
</dbReference>
<dbReference type="GO" id="GO:0005737">
    <property type="term" value="C:cytoplasm"/>
    <property type="evidence" value="ECO:0007669"/>
    <property type="project" value="TreeGrafter"/>
</dbReference>
<dbReference type="GeneID" id="18920344"/>
<evidence type="ECO:0000256" key="1">
    <source>
        <dbReference type="ARBA" id="ARBA00022723"/>
    </source>
</evidence>
<dbReference type="RefSeq" id="XP_007390539.1">
    <property type="nucleotide sequence ID" value="XM_007390477.1"/>
</dbReference>
<dbReference type="STRING" id="650164.K5WNS5"/>
<accession>K5WNS5</accession>
<keyword evidence="2" id="KW-0378">Hydrolase</keyword>
<name>K5WNS5_PHACS</name>
<dbReference type="HAMAP" id="MF_01876">
    <property type="entry name" value="PsiMP_glycosidase"/>
    <property type="match status" value="1"/>
</dbReference>
<dbReference type="Gene3D" id="3.40.1790.10">
    <property type="entry name" value="Indigoidine synthase domain"/>
    <property type="match status" value="1"/>
</dbReference>
<evidence type="ECO:0000256" key="5">
    <source>
        <dbReference type="ARBA" id="ARBA00023295"/>
    </source>
</evidence>
<evidence type="ECO:0000256" key="3">
    <source>
        <dbReference type="ARBA" id="ARBA00023211"/>
    </source>
</evidence>
<evidence type="ECO:0000256" key="4">
    <source>
        <dbReference type="ARBA" id="ARBA00023239"/>
    </source>
</evidence>
<dbReference type="PANTHER" id="PTHR42909">
    <property type="entry name" value="ZGC:136858"/>
    <property type="match status" value="1"/>
</dbReference>
<proteinExistence type="inferred from homology"/>
<dbReference type="InterPro" id="IPR022830">
    <property type="entry name" value="Indigdn_synthA-like"/>
</dbReference>
<keyword evidence="4" id="KW-0456">Lyase</keyword>
<dbReference type="GO" id="GO:0004730">
    <property type="term" value="F:pseudouridylate synthase activity"/>
    <property type="evidence" value="ECO:0007669"/>
    <property type="project" value="InterPro"/>
</dbReference>
<protein>
    <recommendedName>
        <fullName evidence="6">Carbohydrate kinase PfkB domain-containing protein</fullName>
    </recommendedName>
</protein>
<dbReference type="Pfam" id="PF04227">
    <property type="entry name" value="Indigoidine_A"/>
    <property type="match status" value="1"/>
</dbReference>
<evidence type="ECO:0000313" key="7">
    <source>
        <dbReference type="EMBL" id="EKM61105.1"/>
    </source>
</evidence>
<dbReference type="FunCoup" id="K5WNS5">
    <property type="interactions" value="21"/>
</dbReference>
<feature type="domain" description="Carbohydrate kinase PfkB" evidence="6">
    <location>
        <begin position="693"/>
        <end position="776"/>
    </location>
</feature>
<dbReference type="Proteomes" id="UP000008370">
    <property type="component" value="Unassembled WGS sequence"/>
</dbReference>
<organism evidence="7 8">
    <name type="scientific">Phanerochaete carnosa (strain HHB-10118-sp)</name>
    <name type="common">White-rot fungus</name>
    <name type="synonym">Peniophora carnosa</name>
    <dbReference type="NCBI Taxonomy" id="650164"/>
    <lineage>
        <taxon>Eukaryota</taxon>
        <taxon>Fungi</taxon>
        <taxon>Dikarya</taxon>
        <taxon>Basidiomycota</taxon>
        <taxon>Agaricomycotina</taxon>
        <taxon>Agaricomycetes</taxon>
        <taxon>Polyporales</taxon>
        <taxon>Phanerochaetaceae</taxon>
        <taxon>Phanerochaete</taxon>
    </lineage>
</organism>
<dbReference type="InterPro" id="IPR029056">
    <property type="entry name" value="Ribokinase-like"/>
</dbReference>
<keyword evidence="1" id="KW-0479">Metal-binding</keyword>
<dbReference type="InParanoid" id="K5WNS5"/>
<keyword evidence="5" id="KW-0326">Glycosidase</keyword>
<dbReference type="InterPro" id="IPR011611">
    <property type="entry name" value="PfkB_dom"/>
</dbReference>
<gene>
    <name evidence="7" type="ORF">PHACADRAFT_82127</name>
</gene>
<dbReference type="EMBL" id="JH930468">
    <property type="protein sequence ID" value="EKM61105.1"/>
    <property type="molecule type" value="Genomic_DNA"/>
</dbReference>
<dbReference type="GO" id="GO:0016798">
    <property type="term" value="F:hydrolase activity, acting on glycosyl bonds"/>
    <property type="evidence" value="ECO:0007669"/>
    <property type="project" value="UniProtKB-KW"/>
</dbReference>
<keyword evidence="3" id="KW-0464">Manganese</keyword>
<dbReference type="InterPro" id="IPR007342">
    <property type="entry name" value="PsuG"/>
</dbReference>
<dbReference type="AlphaFoldDB" id="K5WNS5"/>
<dbReference type="PANTHER" id="PTHR42909:SF1">
    <property type="entry name" value="CARBOHYDRATE KINASE PFKB DOMAIN-CONTAINING PROTEIN"/>
    <property type="match status" value="1"/>
</dbReference>
<dbReference type="SUPFAM" id="SSF53613">
    <property type="entry name" value="Ribokinase-like"/>
    <property type="match status" value="1"/>
</dbReference>
<evidence type="ECO:0000259" key="6">
    <source>
        <dbReference type="Pfam" id="PF00294"/>
    </source>
</evidence>
<dbReference type="KEGG" id="pco:PHACADRAFT_82127"/>
<evidence type="ECO:0000256" key="2">
    <source>
        <dbReference type="ARBA" id="ARBA00022801"/>
    </source>
</evidence>
<dbReference type="Pfam" id="PF00294">
    <property type="entry name" value="PfkB"/>
    <property type="match status" value="2"/>
</dbReference>
<feature type="domain" description="Carbohydrate kinase PfkB" evidence="6">
    <location>
        <begin position="374"/>
        <end position="485"/>
    </location>
</feature>
<dbReference type="OrthoDB" id="198885at2759"/>
<sequence length="783" mass="82734">MLRRACCSQLLKPSRHSLRTISSLSDVLARGAPVDVHPEVQAALATRQPVVALETTIVTHGMPQPTNLETARVVENIVRSQGAIPATMGIIGGRIKIGLHPNELEHLADVGSNPNVVKVSRRDLGPAIALKHDGGTTCSTTLMFAAMAGIKVFATGGLGGVHRGGESSLDISADLLELSRCPVGLVSAGVKSILDIGRTLEYLETLGVPVVSYGETDDFPAFYSRKSGFKSPWRVNDSGFAAQILRSQGQIGMSTGAIFAVPIPEEYEAVGLEMQKAVEQALEEAEQQGVNKWGKATTPWLLKRVGELTAGKSLNSNVALIKNTARIGGQIAVAYSDLSASVFQPASPTQHISHEQSAMQLEATPVRMLKPKVDLMVFGSAAVDITAQTCDSHVSLGKHSTSPGAITTSLGGVGRNIAEAAHRALSGTSSTSARSTLLVSPVGSDSFGKLLTEETAGLGMRTDGLLVMESQRSAVCNMVLDGAGNLIGGVSDMDIIESLSSGMVRIFLLAKPHAPTLVAVDGNLSEASLRSVVQSCFEKEVPAPQSEPTSVPKSVRILPAIASILGKDTADIAPVAFASPNLIELAHLYRTASSEPLGLTSHQHWWRVIDSMDLGSHFRMELEQLARLNACDSTPSKGSLSFLLGEGIAQMAVHLLPFFQHLVLKAGEKGLFTVFRIPSPAAQQSAWAYERSNIRRRQVVAQGRDGGIVVLKHHPAVPLRPTDIVNVTGAGDSLVGVVLATLVQSPKAFHAPDSLAKLTVRAQQAAIMTLKSSQAVSPDLIFP</sequence>
<dbReference type="GO" id="GO:0046872">
    <property type="term" value="F:metal ion binding"/>
    <property type="evidence" value="ECO:0007669"/>
    <property type="project" value="UniProtKB-KW"/>
</dbReference>
<reference evidence="7 8" key="1">
    <citation type="journal article" date="2012" name="BMC Genomics">
        <title>Comparative genomics of the white-rot fungi, Phanerochaete carnosa and P. chrysosporium, to elucidate the genetic basis of the distinct wood types they colonize.</title>
        <authorList>
            <person name="Suzuki H."/>
            <person name="MacDonald J."/>
            <person name="Syed K."/>
            <person name="Salamov A."/>
            <person name="Hori C."/>
            <person name="Aerts A."/>
            <person name="Henrissat B."/>
            <person name="Wiebenga A."/>
            <person name="vanKuyk P.A."/>
            <person name="Barry K."/>
            <person name="Lindquist E."/>
            <person name="LaButti K."/>
            <person name="Lapidus A."/>
            <person name="Lucas S."/>
            <person name="Coutinho P."/>
            <person name="Gong Y."/>
            <person name="Samejima M."/>
            <person name="Mahadevan R."/>
            <person name="Abou-Zaid M."/>
            <person name="de Vries R.P."/>
            <person name="Igarashi K."/>
            <person name="Yadav J.S."/>
            <person name="Grigoriev I.V."/>
            <person name="Master E.R."/>
        </authorList>
    </citation>
    <scope>NUCLEOTIDE SEQUENCE [LARGE SCALE GENOMIC DNA]</scope>
    <source>
        <strain evidence="7 8">HHB-10118-sp</strain>
    </source>
</reference>
<keyword evidence="8" id="KW-1185">Reference proteome</keyword>
<evidence type="ECO:0000313" key="8">
    <source>
        <dbReference type="Proteomes" id="UP000008370"/>
    </source>
</evidence>
<dbReference type="SUPFAM" id="SSF110581">
    <property type="entry name" value="Indigoidine synthase A-like"/>
    <property type="match status" value="1"/>
</dbReference>
<dbReference type="HOGENOM" id="CLU_012201_3_2_1"/>